<name>B3ENP6_CHLPB</name>
<sequence length="74" mass="8780">MKIAISEAIAWDEKKNYSLGKAGLNDLIDEVNRLEEHRFNRISREIEKQKLIVEWKRLTDTLVRKKDILKDAQD</sequence>
<dbReference type="KEGG" id="cpb:Cphamn1_2230"/>
<reference evidence="1" key="1">
    <citation type="submission" date="2008-06" db="EMBL/GenBank/DDBJ databases">
        <title>Complete sequence of Chlorobium phaeobacteroides BS1.</title>
        <authorList>
            <consortium name="US DOE Joint Genome Institute"/>
            <person name="Lucas S."/>
            <person name="Copeland A."/>
            <person name="Lapidus A."/>
            <person name="Glavina del Rio T."/>
            <person name="Dalin E."/>
            <person name="Tice H."/>
            <person name="Bruce D."/>
            <person name="Goodwin L."/>
            <person name="Pitluck S."/>
            <person name="Schmutz J."/>
            <person name="Larimer F."/>
            <person name="Land M."/>
            <person name="Hauser L."/>
            <person name="Kyrpides N."/>
            <person name="Ovchinnikova G."/>
            <person name="Li T."/>
            <person name="Liu Z."/>
            <person name="Zhao F."/>
            <person name="Overmann J."/>
            <person name="Bryant D.A."/>
            <person name="Richardson P."/>
        </authorList>
    </citation>
    <scope>NUCLEOTIDE SEQUENCE [LARGE SCALE GENOMIC DNA]</scope>
    <source>
        <strain evidence="1">BS1</strain>
    </source>
</reference>
<dbReference type="HOGENOM" id="CLU_2681010_0_0_10"/>
<organism evidence="1">
    <name type="scientific">Chlorobium phaeobacteroides (strain BS1)</name>
    <dbReference type="NCBI Taxonomy" id="331678"/>
    <lineage>
        <taxon>Bacteria</taxon>
        <taxon>Pseudomonadati</taxon>
        <taxon>Chlorobiota</taxon>
        <taxon>Chlorobiia</taxon>
        <taxon>Chlorobiales</taxon>
        <taxon>Chlorobiaceae</taxon>
        <taxon>Chlorobium/Pelodictyon group</taxon>
        <taxon>Chlorobium</taxon>
    </lineage>
</organism>
<gene>
    <name evidence="1" type="ordered locus">Cphamn1_2230</name>
</gene>
<dbReference type="EMBL" id="CP001101">
    <property type="protein sequence ID" value="ACE05135.1"/>
    <property type="molecule type" value="Genomic_DNA"/>
</dbReference>
<evidence type="ECO:0000313" key="1">
    <source>
        <dbReference type="EMBL" id="ACE05135.1"/>
    </source>
</evidence>
<accession>B3ENP6</accession>
<proteinExistence type="predicted"/>
<protein>
    <submittedName>
        <fullName evidence="1">Uncharacterized protein</fullName>
    </submittedName>
</protein>
<dbReference type="AlphaFoldDB" id="B3ENP6"/>